<reference evidence="1 2" key="1">
    <citation type="journal article" date="2012" name="Vet. Microbiol.">
        <title>Complete genome sequence and characterization of a broad-host range T4-like bacteriophage phiAS5 infecting Aeromonas salmonicida subsp. salmonicida.</title>
        <authorList>
            <person name="Kim J.H."/>
            <person name="Son J.S."/>
            <person name="Choi Y.J."/>
            <person name="Choresca C.H.Jr."/>
            <person name="Shin S.P."/>
            <person name="Han J.E."/>
            <person name="Jun J.W."/>
            <person name="Park S.C."/>
        </authorList>
    </citation>
    <scope>NUCLEOTIDE SEQUENCE [LARGE SCALE GENOMIC DNA]</scope>
</reference>
<dbReference type="GeneID" id="9861585"/>
<evidence type="ECO:0000313" key="1">
    <source>
        <dbReference type="EMBL" id="ADM80021.1"/>
    </source>
</evidence>
<dbReference type="EMBL" id="HM452126">
    <property type="protein sequence ID" value="ADM80021.1"/>
    <property type="molecule type" value="Genomic_DNA"/>
</dbReference>
<dbReference type="OrthoDB" id="23638at10239"/>
<dbReference type="KEGG" id="vg:9861585"/>
<dbReference type="RefSeq" id="YP_003969467.1">
    <property type="nucleotide sequence ID" value="NC_014636.1"/>
</dbReference>
<gene>
    <name evidence="1" type="ORF">phiAS5_ORF0178</name>
</gene>
<accession>E1A2S5</accession>
<proteinExistence type="predicted"/>
<sequence>MFCYDCEKREVEIGSTVKVKGLIGTLTEILTDRIVITVSSIARIELAYAECGRWYSTMDKCKSPRMYLSTMSDYSMENGKLYFADTSSILPGNEVQIPIDGKQIWVRAIAQTAITMHWKNNEIDVDHVTFSSTQDDPCMVLLDDLGRSYYAVYVEDDDYQATQLYTNRNGEFVRLEQDLNWRFE</sequence>
<name>E1A2S5_9CAUD</name>
<organism evidence="1 2">
    <name type="scientific">Aeromonas phage phiAS5</name>
    <dbReference type="NCBI Taxonomy" id="879630"/>
    <lineage>
        <taxon>Viruses</taxon>
        <taxon>Duplodnaviria</taxon>
        <taxon>Heunggongvirae</taxon>
        <taxon>Uroviricota</taxon>
        <taxon>Caudoviricetes</taxon>
        <taxon>Pantevenvirales</taxon>
        <taxon>Straboviridae</taxon>
        <taxon>Chrysonvirus</taxon>
        <taxon>Chrysonvirus as5</taxon>
    </lineage>
</organism>
<keyword evidence="2" id="KW-1185">Reference proteome</keyword>
<dbReference type="Proteomes" id="UP000002236">
    <property type="component" value="Segment"/>
</dbReference>
<evidence type="ECO:0000313" key="2">
    <source>
        <dbReference type="Proteomes" id="UP000002236"/>
    </source>
</evidence>
<protein>
    <submittedName>
        <fullName evidence="1">Uncharacterized protein</fullName>
    </submittedName>
</protein>